<dbReference type="InterPro" id="IPR013079">
    <property type="entry name" value="6Phosfructo_kin"/>
</dbReference>
<evidence type="ECO:0000256" key="3">
    <source>
        <dbReference type="SAM" id="MobiDB-lite"/>
    </source>
</evidence>
<dbReference type="InterPro" id="IPR003094">
    <property type="entry name" value="6Pfruct_kin"/>
</dbReference>
<dbReference type="Gene3D" id="3.40.50.300">
    <property type="entry name" value="P-loop containing nucleotide triphosphate hydrolases"/>
    <property type="match status" value="1"/>
</dbReference>
<feature type="region of interest" description="Disordered" evidence="3">
    <location>
        <begin position="188"/>
        <end position="219"/>
    </location>
</feature>
<evidence type="ECO:0000256" key="1">
    <source>
        <dbReference type="ARBA" id="ARBA00022741"/>
    </source>
</evidence>
<comment type="caution">
    <text evidence="5">The sequence shown here is derived from an EMBL/GenBank/DDBJ whole genome shotgun (WGS) entry which is preliminary data.</text>
</comment>
<dbReference type="PANTHER" id="PTHR10606:SF32">
    <property type="entry name" value="6-PHOSPHOFRUCTO-2-KINASE 1"/>
    <property type="match status" value="1"/>
</dbReference>
<dbReference type="GO" id="GO:0005524">
    <property type="term" value="F:ATP binding"/>
    <property type="evidence" value="ECO:0007669"/>
    <property type="project" value="UniProtKB-KW"/>
</dbReference>
<dbReference type="GO" id="GO:0006000">
    <property type="term" value="P:fructose metabolic process"/>
    <property type="evidence" value="ECO:0007669"/>
    <property type="project" value="InterPro"/>
</dbReference>
<feature type="non-terminal residue" evidence="5">
    <location>
        <position position="1"/>
    </location>
</feature>
<dbReference type="Proteomes" id="UP000673691">
    <property type="component" value="Unassembled WGS sequence"/>
</dbReference>
<keyword evidence="1" id="KW-0547">Nucleotide-binding</keyword>
<dbReference type="GO" id="GO:0003873">
    <property type="term" value="F:6-phosphofructo-2-kinase activity"/>
    <property type="evidence" value="ECO:0007669"/>
    <property type="project" value="InterPro"/>
</dbReference>
<keyword evidence="2" id="KW-0067">ATP-binding</keyword>
<keyword evidence="6" id="KW-1185">Reference proteome</keyword>
<evidence type="ECO:0000259" key="4">
    <source>
        <dbReference type="Pfam" id="PF01591"/>
    </source>
</evidence>
<proteinExistence type="predicted"/>
<dbReference type="GO" id="GO:0005829">
    <property type="term" value="C:cytosol"/>
    <property type="evidence" value="ECO:0007669"/>
    <property type="project" value="TreeGrafter"/>
</dbReference>
<dbReference type="Pfam" id="PF01591">
    <property type="entry name" value="6PF2K"/>
    <property type="match status" value="1"/>
</dbReference>
<accession>A0A8H7ZVY9</accession>
<organism evidence="5 6">
    <name type="scientific">Olpidium bornovanus</name>
    <dbReference type="NCBI Taxonomy" id="278681"/>
    <lineage>
        <taxon>Eukaryota</taxon>
        <taxon>Fungi</taxon>
        <taxon>Fungi incertae sedis</taxon>
        <taxon>Olpidiomycota</taxon>
        <taxon>Olpidiomycotina</taxon>
        <taxon>Olpidiomycetes</taxon>
        <taxon>Olpidiales</taxon>
        <taxon>Olpidiaceae</taxon>
        <taxon>Olpidium</taxon>
    </lineage>
</organism>
<dbReference type="InterPro" id="IPR027417">
    <property type="entry name" value="P-loop_NTPase"/>
</dbReference>
<feature type="domain" description="6-phosphofructo-2-kinase" evidence="4">
    <location>
        <begin position="3"/>
        <end position="67"/>
    </location>
</feature>
<dbReference type="GO" id="GO:0006003">
    <property type="term" value="P:fructose 2,6-bisphosphate metabolic process"/>
    <property type="evidence" value="ECO:0007669"/>
    <property type="project" value="InterPro"/>
</dbReference>
<dbReference type="OrthoDB" id="5567206at2759"/>
<gene>
    <name evidence="5" type="ORF">BJ554DRAFT_7364</name>
</gene>
<evidence type="ECO:0000313" key="5">
    <source>
        <dbReference type="EMBL" id="KAG5460573.1"/>
    </source>
</evidence>
<reference evidence="5 6" key="1">
    <citation type="journal article" name="Sci. Rep.">
        <title>Genome-scale phylogenetic analyses confirm Olpidium as the closest living zoosporic fungus to the non-flagellated, terrestrial fungi.</title>
        <authorList>
            <person name="Chang Y."/>
            <person name="Rochon D."/>
            <person name="Sekimoto S."/>
            <person name="Wang Y."/>
            <person name="Chovatia M."/>
            <person name="Sandor L."/>
            <person name="Salamov A."/>
            <person name="Grigoriev I.V."/>
            <person name="Stajich J.E."/>
            <person name="Spatafora J.W."/>
        </authorList>
    </citation>
    <scope>NUCLEOTIDE SEQUENCE [LARGE SCALE GENOMIC DNA]</scope>
    <source>
        <strain evidence="5">S191</strain>
    </source>
</reference>
<name>A0A8H7ZVY9_9FUNG</name>
<dbReference type="PANTHER" id="PTHR10606">
    <property type="entry name" value="6-PHOSPHOFRUCTO-2-KINASE/FRUCTOSE-2,6-BISPHOSPHATASE"/>
    <property type="match status" value="1"/>
</dbReference>
<sequence>MKLLSPDYQNYNDKEQALQDFRNRLANYEKVGRADVYQTIGEEEEKHHISYCKIIDVGVKIVAYNIHVSAPLSPKQRCWSNPVHVAHIRRSRGISFSLLVKGILVWTSCILPHVNPPRTGEPALCAPKRNLNLSERQIWLSRHGETTDNVKGTVGECSSCRLRVWRVCLRGVSRRRVTYRGGSQVPKGFGALHSRGAHPVPGTAGRKAAGAGEGRDQHRTGAGRLYAFTSNGGGAGGEEPWFATAPVYRSLIPPGD</sequence>
<evidence type="ECO:0000256" key="2">
    <source>
        <dbReference type="ARBA" id="ARBA00022840"/>
    </source>
</evidence>
<protein>
    <recommendedName>
        <fullName evidence="4">6-phosphofructo-2-kinase domain-containing protein</fullName>
    </recommendedName>
</protein>
<dbReference type="AlphaFoldDB" id="A0A8H7ZVY9"/>
<dbReference type="EMBL" id="JAEFCI010005027">
    <property type="protein sequence ID" value="KAG5460573.1"/>
    <property type="molecule type" value="Genomic_DNA"/>
</dbReference>
<evidence type="ECO:0000313" key="6">
    <source>
        <dbReference type="Proteomes" id="UP000673691"/>
    </source>
</evidence>